<dbReference type="InterPro" id="IPR023779">
    <property type="entry name" value="Chromodomain_CS"/>
</dbReference>
<dbReference type="InterPro" id="IPR016197">
    <property type="entry name" value="Chromo-like_dom_sf"/>
</dbReference>
<dbReference type="Proteomes" id="UP001302676">
    <property type="component" value="Unassembled WGS sequence"/>
</dbReference>
<evidence type="ECO:0000313" key="7">
    <source>
        <dbReference type="Proteomes" id="UP001302676"/>
    </source>
</evidence>
<gene>
    <name evidence="6" type="ORF">C8A04DRAFT_24691</name>
</gene>
<evidence type="ECO:0000256" key="2">
    <source>
        <dbReference type="ARBA" id="ARBA00011353"/>
    </source>
</evidence>
<protein>
    <recommendedName>
        <fullName evidence="5">Chromo domain-containing protein</fullName>
    </recommendedName>
</protein>
<dbReference type="GO" id="GO:0005634">
    <property type="term" value="C:nucleus"/>
    <property type="evidence" value="ECO:0007669"/>
    <property type="project" value="UniProtKB-SubCell"/>
</dbReference>
<dbReference type="SMART" id="SM00298">
    <property type="entry name" value="CHROMO"/>
    <property type="match status" value="1"/>
</dbReference>
<dbReference type="CDD" id="cd00024">
    <property type="entry name" value="CD_CSD"/>
    <property type="match status" value="1"/>
</dbReference>
<dbReference type="SUPFAM" id="SSF54160">
    <property type="entry name" value="Chromo domain-like"/>
    <property type="match status" value="2"/>
</dbReference>
<keyword evidence="3" id="KW-0539">Nucleus</keyword>
<dbReference type="PRINTS" id="PR00504">
    <property type="entry name" value="CHROMODOMAIN"/>
</dbReference>
<dbReference type="Pfam" id="PF00385">
    <property type="entry name" value="Chromo"/>
    <property type="match status" value="1"/>
</dbReference>
<dbReference type="SMART" id="SM00300">
    <property type="entry name" value="ChSh"/>
    <property type="match status" value="1"/>
</dbReference>
<reference evidence="6" key="2">
    <citation type="submission" date="2023-05" db="EMBL/GenBank/DDBJ databases">
        <authorList>
            <consortium name="Lawrence Berkeley National Laboratory"/>
            <person name="Steindorff A."/>
            <person name="Hensen N."/>
            <person name="Bonometti L."/>
            <person name="Westerberg I."/>
            <person name="Brannstrom I.O."/>
            <person name="Guillou S."/>
            <person name="Cros-Aarteil S."/>
            <person name="Calhoun S."/>
            <person name="Haridas S."/>
            <person name="Kuo A."/>
            <person name="Mondo S."/>
            <person name="Pangilinan J."/>
            <person name="Riley R."/>
            <person name="Labutti K."/>
            <person name="Andreopoulos B."/>
            <person name="Lipzen A."/>
            <person name="Chen C."/>
            <person name="Yanf M."/>
            <person name="Daum C."/>
            <person name="Ng V."/>
            <person name="Clum A."/>
            <person name="Ohm R."/>
            <person name="Martin F."/>
            <person name="Silar P."/>
            <person name="Natvig D."/>
            <person name="Lalanne C."/>
            <person name="Gautier V."/>
            <person name="Ament-Velasquez S.L."/>
            <person name="Kruys A."/>
            <person name="Hutchinson M.I."/>
            <person name="Powell A.J."/>
            <person name="Barry K."/>
            <person name="Miller A.N."/>
            <person name="Grigoriev I.V."/>
            <person name="Debuchy R."/>
            <person name="Gladieux P."/>
            <person name="Thoren M.H."/>
            <person name="Johannesson H."/>
        </authorList>
    </citation>
    <scope>NUCLEOTIDE SEQUENCE</scope>
    <source>
        <strain evidence="6">CBS 141.50</strain>
    </source>
</reference>
<evidence type="ECO:0000256" key="4">
    <source>
        <dbReference type="SAM" id="MobiDB-lite"/>
    </source>
</evidence>
<feature type="region of interest" description="Disordered" evidence="4">
    <location>
        <begin position="1"/>
        <end position="74"/>
    </location>
</feature>
<dbReference type="InterPro" id="IPR051219">
    <property type="entry name" value="Heterochromatin_chromo-domain"/>
</dbReference>
<sequence>MPPAFSDDEGSDVEMDHQSATSAVKSGGRVRPDVKYTEIPPEDDASGSGDKRNGDAGEDDQDGEEDDEDLEEEVYVVEKIMSHMIDKGTPLFEVKWEGYDKKSDRTWEPEENLVENASDALNDYLLSIGGRDKLFEDTAAALKTKKRGRPTSATPQAAGKRSRRDHPADSEPPASAKAVTWKPPPGSWEDHIVSLDACEDEDSGKLTVYLTWKNGQKTQHSTSVIYQRCPQKMLQFYERHVKVVRRDPGTVTPE</sequence>
<dbReference type="EMBL" id="MU853556">
    <property type="protein sequence ID" value="KAK4147441.1"/>
    <property type="molecule type" value="Genomic_DNA"/>
</dbReference>
<name>A0AAN6ZSG6_9PEZI</name>
<dbReference type="Gene3D" id="2.40.50.40">
    <property type="match status" value="2"/>
</dbReference>
<accession>A0AAN6ZSG6</accession>
<dbReference type="InterPro" id="IPR000953">
    <property type="entry name" value="Chromo/chromo_shadow_dom"/>
</dbReference>
<feature type="compositionally biased region" description="Acidic residues" evidence="4">
    <location>
        <begin position="1"/>
        <end position="13"/>
    </location>
</feature>
<evidence type="ECO:0000256" key="3">
    <source>
        <dbReference type="ARBA" id="ARBA00023242"/>
    </source>
</evidence>
<dbReference type="GO" id="GO:0000792">
    <property type="term" value="C:heterochromatin"/>
    <property type="evidence" value="ECO:0007669"/>
    <property type="project" value="UniProtKB-ARBA"/>
</dbReference>
<dbReference type="AlphaFoldDB" id="A0AAN6ZSG6"/>
<dbReference type="PROSITE" id="PS50013">
    <property type="entry name" value="CHROMO_2"/>
    <property type="match status" value="1"/>
</dbReference>
<evidence type="ECO:0000259" key="5">
    <source>
        <dbReference type="PROSITE" id="PS50013"/>
    </source>
</evidence>
<comment type="caution">
    <text evidence="6">The sequence shown here is derived from an EMBL/GenBank/DDBJ whole genome shotgun (WGS) entry which is preliminary data.</text>
</comment>
<dbReference type="InterPro" id="IPR023780">
    <property type="entry name" value="Chromo_domain"/>
</dbReference>
<dbReference type="RefSeq" id="XP_062640812.1">
    <property type="nucleotide sequence ID" value="XM_062779264.1"/>
</dbReference>
<evidence type="ECO:0000256" key="1">
    <source>
        <dbReference type="ARBA" id="ARBA00004123"/>
    </source>
</evidence>
<dbReference type="InterPro" id="IPR017984">
    <property type="entry name" value="Chromo_dom_subgr"/>
</dbReference>
<feature type="domain" description="Chromo" evidence="5">
    <location>
        <begin position="75"/>
        <end position="124"/>
    </location>
</feature>
<comment type="subcellular location">
    <subcellularLocation>
        <location evidence="1">Nucleus</location>
    </subcellularLocation>
</comment>
<dbReference type="CDD" id="cd18657">
    <property type="entry name" value="CSD_Swi6"/>
    <property type="match status" value="1"/>
</dbReference>
<keyword evidence="7" id="KW-1185">Reference proteome</keyword>
<dbReference type="PROSITE" id="PS00598">
    <property type="entry name" value="CHROMO_1"/>
    <property type="match status" value="1"/>
</dbReference>
<reference evidence="6" key="1">
    <citation type="journal article" date="2023" name="Mol. Phylogenet. Evol.">
        <title>Genome-scale phylogeny and comparative genomics of the fungal order Sordariales.</title>
        <authorList>
            <person name="Hensen N."/>
            <person name="Bonometti L."/>
            <person name="Westerberg I."/>
            <person name="Brannstrom I.O."/>
            <person name="Guillou S."/>
            <person name="Cros-Aarteil S."/>
            <person name="Calhoun S."/>
            <person name="Haridas S."/>
            <person name="Kuo A."/>
            <person name="Mondo S."/>
            <person name="Pangilinan J."/>
            <person name="Riley R."/>
            <person name="LaButti K."/>
            <person name="Andreopoulos B."/>
            <person name="Lipzen A."/>
            <person name="Chen C."/>
            <person name="Yan M."/>
            <person name="Daum C."/>
            <person name="Ng V."/>
            <person name="Clum A."/>
            <person name="Steindorff A."/>
            <person name="Ohm R.A."/>
            <person name="Martin F."/>
            <person name="Silar P."/>
            <person name="Natvig D.O."/>
            <person name="Lalanne C."/>
            <person name="Gautier V."/>
            <person name="Ament-Velasquez S.L."/>
            <person name="Kruys A."/>
            <person name="Hutchinson M.I."/>
            <person name="Powell A.J."/>
            <person name="Barry K."/>
            <person name="Miller A.N."/>
            <person name="Grigoriev I.V."/>
            <person name="Debuchy R."/>
            <person name="Gladieux P."/>
            <person name="Hiltunen Thoren M."/>
            <person name="Johannesson H."/>
        </authorList>
    </citation>
    <scope>NUCLEOTIDE SEQUENCE</scope>
    <source>
        <strain evidence="6">CBS 141.50</strain>
    </source>
</reference>
<dbReference type="InterPro" id="IPR008251">
    <property type="entry name" value="Chromo_shadow_dom"/>
</dbReference>
<comment type="subunit">
    <text evidence="2">Component of the NuA4 histone acetyltransferase complex.</text>
</comment>
<dbReference type="Pfam" id="PF01393">
    <property type="entry name" value="Chromo_shadow"/>
    <property type="match status" value="1"/>
</dbReference>
<proteinExistence type="predicted"/>
<organism evidence="6 7">
    <name type="scientific">Dichotomopilus funicola</name>
    <dbReference type="NCBI Taxonomy" id="1934379"/>
    <lineage>
        <taxon>Eukaryota</taxon>
        <taxon>Fungi</taxon>
        <taxon>Dikarya</taxon>
        <taxon>Ascomycota</taxon>
        <taxon>Pezizomycotina</taxon>
        <taxon>Sordariomycetes</taxon>
        <taxon>Sordariomycetidae</taxon>
        <taxon>Sordariales</taxon>
        <taxon>Chaetomiaceae</taxon>
        <taxon>Dichotomopilus</taxon>
    </lineage>
</organism>
<dbReference type="GO" id="GO:0006338">
    <property type="term" value="P:chromatin remodeling"/>
    <property type="evidence" value="ECO:0007669"/>
    <property type="project" value="UniProtKB-ARBA"/>
</dbReference>
<feature type="region of interest" description="Disordered" evidence="4">
    <location>
        <begin position="140"/>
        <end position="186"/>
    </location>
</feature>
<evidence type="ECO:0000313" key="6">
    <source>
        <dbReference type="EMBL" id="KAK4147441.1"/>
    </source>
</evidence>
<dbReference type="PANTHER" id="PTHR22812">
    <property type="entry name" value="CHROMOBOX PROTEIN"/>
    <property type="match status" value="1"/>
</dbReference>
<feature type="compositionally biased region" description="Acidic residues" evidence="4">
    <location>
        <begin position="56"/>
        <end position="74"/>
    </location>
</feature>
<dbReference type="GeneID" id="87815877"/>